<accession>A0ABN9QBL1</accession>
<feature type="region of interest" description="Disordered" evidence="1">
    <location>
        <begin position="25"/>
        <end position="50"/>
    </location>
</feature>
<dbReference type="Proteomes" id="UP001189429">
    <property type="component" value="Unassembled WGS sequence"/>
</dbReference>
<feature type="region of interest" description="Disordered" evidence="1">
    <location>
        <begin position="209"/>
        <end position="252"/>
    </location>
</feature>
<keyword evidence="3" id="KW-1185">Reference proteome</keyword>
<feature type="non-terminal residue" evidence="2">
    <location>
        <position position="1"/>
    </location>
</feature>
<organism evidence="2 3">
    <name type="scientific">Prorocentrum cordatum</name>
    <dbReference type="NCBI Taxonomy" id="2364126"/>
    <lineage>
        <taxon>Eukaryota</taxon>
        <taxon>Sar</taxon>
        <taxon>Alveolata</taxon>
        <taxon>Dinophyceae</taxon>
        <taxon>Prorocentrales</taxon>
        <taxon>Prorocentraceae</taxon>
        <taxon>Prorocentrum</taxon>
    </lineage>
</organism>
<feature type="compositionally biased region" description="Basic and acidic residues" evidence="1">
    <location>
        <begin position="41"/>
        <end position="50"/>
    </location>
</feature>
<evidence type="ECO:0000313" key="2">
    <source>
        <dbReference type="EMBL" id="CAK0801907.1"/>
    </source>
</evidence>
<gene>
    <name evidence="2" type="ORF">PCOR1329_LOCUS9608</name>
</gene>
<evidence type="ECO:0000313" key="3">
    <source>
        <dbReference type="Proteomes" id="UP001189429"/>
    </source>
</evidence>
<feature type="non-terminal residue" evidence="2">
    <location>
        <position position="252"/>
    </location>
</feature>
<evidence type="ECO:0000256" key="1">
    <source>
        <dbReference type="SAM" id="MobiDB-lite"/>
    </source>
</evidence>
<sequence>KACPPLPPQARRQVESPCLEIRAPRSAPGPLWARAPRRTQKACERPREVPDRTEEAWRQVALADRMKHAYARPRFMPTVTLSGPPRQRRTSRALACQGRENDAGPRRHRVLLLRLHRDRPQTALDANIKAHQRGVMSFCLLEALTATRGRCTYQTLLEKASEKMDDIRSKYMPDMDDQSIRLSFCPNSEPKEVVVLDPRYANVSQHRLSQLPDPGAMLPLGTAPTDQHPGGHEPPREPEQRLRARPGARLRG</sequence>
<feature type="compositionally biased region" description="Basic and acidic residues" evidence="1">
    <location>
        <begin position="229"/>
        <end position="242"/>
    </location>
</feature>
<dbReference type="EMBL" id="CAUYUJ010002684">
    <property type="protein sequence ID" value="CAK0801907.1"/>
    <property type="molecule type" value="Genomic_DNA"/>
</dbReference>
<feature type="region of interest" description="Disordered" evidence="1">
    <location>
        <begin position="77"/>
        <end position="103"/>
    </location>
</feature>
<proteinExistence type="predicted"/>
<feature type="compositionally biased region" description="Basic residues" evidence="1">
    <location>
        <begin position="243"/>
        <end position="252"/>
    </location>
</feature>
<reference evidence="2" key="1">
    <citation type="submission" date="2023-10" db="EMBL/GenBank/DDBJ databases">
        <authorList>
            <person name="Chen Y."/>
            <person name="Shah S."/>
            <person name="Dougan E. K."/>
            <person name="Thang M."/>
            <person name="Chan C."/>
        </authorList>
    </citation>
    <scope>NUCLEOTIDE SEQUENCE [LARGE SCALE GENOMIC DNA]</scope>
</reference>
<comment type="caution">
    <text evidence="2">The sequence shown here is derived from an EMBL/GenBank/DDBJ whole genome shotgun (WGS) entry which is preliminary data.</text>
</comment>
<protein>
    <submittedName>
        <fullName evidence="2">Uncharacterized protein</fullName>
    </submittedName>
</protein>
<name>A0ABN9QBL1_9DINO</name>